<sequence>MDAGALRLNASSFCRSLTNLAKCGSLYFVSAVHRETSAMQPLFLESAEQALV</sequence>
<organism evidence="1 2">
    <name type="scientific">Aureliella helgolandensis</name>
    <dbReference type="NCBI Taxonomy" id="2527968"/>
    <lineage>
        <taxon>Bacteria</taxon>
        <taxon>Pseudomonadati</taxon>
        <taxon>Planctomycetota</taxon>
        <taxon>Planctomycetia</taxon>
        <taxon>Pirellulales</taxon>
        <taxon>Pirellulaceae</taxon>
        <taxon>Aureliella</taxon>
    </lineage>
</organism>
<protein>
    <submittedName>
        <fullName evidence="1">Uncharacterized protein</fullName>
    </submittedName>
</protein>
<keyword evidence="2" id="KW-1185">Reference proteome</keyword>
<evidence type="ECO:0000313" key="2">
    <source>
        <dbReference type="Proteomes" id="UP000318017"/>
    </source>
</evidence>
<proteinExistence type="predicted"/>
<name>A0A518GAV3_9BACT</name>
<gene>
    <name evidence="1" type="ORF">Q31a_40620</name>
</gene>
<accession>A0A518GAV3</accession>
<dbReference type="KEGG" id="ahel:Q31a_40620"/>
<dbReference type="Proteomes" id="UP000318017">
    <property type="component" value="Chromosome"/>
</dbReference>
<dbReference type="EMBL" id="CP036298">
    <property type="protein sequence ID" value="QDV25735.1"/>
    <property type="molecule type" value="Genomic_DNA"/>
</dbReference>
<evidence type="ECO:0000313" key="1">
    <source>
        <dbReference type="EMBL" id="QDV25735.1"/>
    </source>
</evidence>
<dbReference type="AlphaFoldDB" id="A0A518GAV3"/>
<reference evidence="1 2" key="1">
    <citation type="submission" date="2019-02" db="EMBL/GenBank/DDBJ databases">
        <title>Deep-cultivation of Planctomycetes and their phenomic and genomic characterization uncovers novel biology.</title>
        <authorList>
            <person name="Wiegand S."/>
            <person name="Jogler M."/>
            <person name="Boedeker C."/>
            <person name="Pinto D."/>
            <person name="Vollmers J."/>
            <person name="Rivas-Marin E."/>
            <person name="Kohn T."/>
            <person name="Peeters S.H."/>
            <person name="Heuer A."/>
            <person name="Rast P."/>
            <person name="Oberbeckmann S."/>
            <person name="Bunk B."/>
            <person name="Jeske O."/>
            <person name="Meyerdierks A."/>
            <person name="Storesund J.E."/>
            <person name="Kallscheuer N."/>
            <person name="Luecker S."/>
            <person name="Lage O.M."/>
            <person name="Pohl T."/>
            <person name="Merkel B.J."/>
            <person name="Hornburger P."/>
            <person name="Mueller R.-W."/>
            <person name="Bruemmer F."/>
            <person name="Labrenz M."/>
            <person name="Spormann A.M."/>
            <person name="Op den Camp H."/>
            <person name="Overmann J."/>
            <person name="Amann R."/>
            <person name="Jetten M.S.M."/>
            <person name="Mascher T."/>
            <person name="Medema M.H."/>
            <person name="Devos D.P."/>
            <person name="Kaster A.-K."/>
            <person name="Ovreas L."/>
            <person name="Rohde M."/>
            <person name="Galperin M.Y."/>
            <person name="Jogler C."/>
        </authorList>
    </citation>
    <scope>NUCLEOTIDE SEQUENCE [LARGE SCALE GENOMIC DNA]</scope>
    <source>
        <strain evidence="1 2">Q31a</strain>
    </source>
</reference>